<name>A0A3R5QY50_9CLOT</name>
<gene>
    <name evidence="1" type="ORF">C1I91_27085</name>
</gene>
<evidence type="ECO:0000313" key="2">
    <source>
        <dbReference type="Proteomes" id="UP000286268"/>
    </source>
</evidence>
<dbReference type="KEGG" id="cmah:C1I91_27085"/>
<dbReference type="Gene3D" id="2.70.98.10">
    <property type="match status" value="1"/>
</dbReference>
<evidence type="ECO:0000313" key="1">
    <source>
        <dbReference type="EMBL" id="QAA35016.1"/>
    </source>
</evidence>
<dbReference type="PANTHER" id="PTHR11122:SF13">
    <property type="entry name" value="GLUCOSE-6-PHOSPHATE 1-EPIMERASE"/>
    <property type="match status" value="1"/>
</dbReference>
<dbReference type="AlphaFoldDB" id="A0A3R5QY50"/>
<dbReference type="GO" id="GO:0005975">
    <property type="term" value="P:carbohydrate metabolic process"/>
    <property type="evidence" value="ECO:0007669"/>
    <property type="project" value="InterPro"/>
</dbReference>
<dbReference type="Proteomes" id="UP000286268">
    <property type="component" value="Chromosome"/>
</dbReference>
<dbReference type="InterPro" id="IPR008183">
    <property type="entry name" value="Aldose_1/G6P_1-epimerase"/>
</dbReference>
<organism evidence="1 2">
    <name type="scientific">Clostridium manihotivorum</name>
    <dbReference type="NCBI Taxonomy" id="2320868"/>
    <lineage>
        <taxon>Bacteria</taxon>
        <taxon>Bacillati</taxon>
        <taxon>Bacillota</taxon>
        <taxon>Clostridia</taxon>
        <taxon>Eubacteriales</taxon>
        <taxon>Clostridiaceae</taxon>
        <taxon>Clostridium</taxon>
    </lineage>
</organism>
<dbReference type="SUPFAM" id="SSF74650">
    <property type="entry name" value="Galactose mutarotase-like"/>
    <property type="match status" value="1"/>
</dbReference>
<dbReference type="InterPro" id="IPR011013">
    <property type="entry name" value="Gal_mutarotase_sf_dom"/>
</dbReference>
<accession>A0A3R5QY50</accession>
<dbReference type="RefSeq" id="WP_128215710.1">
    <property type="nucleotide sequence ID" value="NZ_CP025746.1"/>
</dbReference>
<dbReference type="CDD" id="cd09024">
    <property type="entry name" value="Aldose_epim_lacX"/>
    <property type="match status" value="1"/>
</dbReference>
<keyword evidence="2" id="KW-1185">Reference proteome</keyword>
<reference evidence="1 2" key="1">
    <citation type="submission" date="2018-01" db="EMBL/GenBank/DDBJ databases">
        <title>Genome Sequencing and Assembly of Anaerobacter polyendosporus strain CT4.</title>
        <authorList>
            <person name="Tachaapaikoon C."/>
            <person name="Sutheeworapong S."/>
            <person name="Jenjaroenpun P."/>
            <person name="Wongsurawat T."/>
            <person name="Nookeaw I."/>
            <person name="Cheawchanlertfa P."/>
            <person name="Kosugi A."/>
            <person name="Cheevadhanarak S."/>
            <person name="Ratanakhanokchai K."/>
        </authorList>
    </citation>
    <scope>NUCLEOTIDE SEQUENCE [LARGE SCALE GENOMIC DNA]</scope>
    <source>
        <strain evidence="1 2">CT4</strain>
    </source>
</reference>
<dbReference type="InterPro" id="IPR037481">
    <property type="entry name" value="LacX"/>
</dbReference>
<dbReference type="PANTHER" id="PTHR11122">
    <property type="entry name" value="APOSPORY-ASSOCIATED PROTEIN C-RELATED"/>
    <property type="match status" value="1"/>
</dbReference>
<proteinExistence type="predicted"/>
<protein>
    <submittedName>
        <fullName evidence="1">Galactose mutarotase</fullName>
    </submittedName>
</protein>
<dbReference type="GO" id="GO:0030246">
    <property type="term" value="F:carbohydrate binding"/>
    <property type="evidence" value="ECO:0007669"/>
    <property type="project" value="InterPro"/>
</dbReference>
<dbReference type="OrthoDB" id="9795355at2"/>
<sequence length="292" mass="33490">MINTLENNFLKISSSTYGGELHSIFSKSDNTERLWNGDETYWKYHAPILFPIVGKVNNNQYLVNGEKYSLPQHGLARVQDFSLLNKTENSITYELIYSEETLKVYPFKFSLKISYIIENNTLTINYTVTNLDSKVIPFSIGAHPAFMCPILENESLSDYYFEFNKEETASLIPLNSDGFLKRESVPFLKNENNIMLSKELFKNDALILEDLNSTRISLKSKNHSKSLDFDFSGFPYLGLWSKPTGSPFVCIEPWYGHADYEDFTGEFSDKEGILKLDQSKSFNCSYSVTINC</sequence>
<dbReference type="GO" id="GO:0016853">
    <property type="term" value="F:isomerase activity"/>
    <property type="evidence" value="ECO:0007669"/>
    <property type="project" value="InterPro"/>
</dbReference>
<dbReference type="EMBL" id="CP025746">
    <property type="protein sequence ID" value="QAA35016.1"/>
    <property type="molecule type" value="Genomic_DNA"/>
</dbReference>
<dbReference type="Pfam" id="PF01263">
    <property type="entry name" value="Aldose_epim"/>
    <property type="match status" value="1"/>
</dbReference>
<dbReference type="InterPro" id="IPR014718">
    <property type="entry name" value="GH-type_carb-bd"/>
</dbReference>